<organism evidence="1">
    <name type="scientific">marine metagenome</name>
    <dbReference type="NCBI Taxonomy" id="408172"/>
    <lineage>
        <taxon>unclassified sequences</taxon>
        <taxon>metagenomes</taxon>
        <taxon>ecological metagenomes</taxon>
    </lineage>
</organism>
<evidence type="ECO:0000313" key="1">
    <source>
        <dbReference type="EMBL" id="SVB81520.1"/>
    </source>
</evidence>
<reference evidence="1" key="1">
    <citation type="submission" date="2018-05" db="EMBL/GenBank/DDBJ databases">
        <authorList>
            <person name="Lanie J.A."/>
            <person name="Ng W.-L."/>
            <person name="Kazmierczak K.M."/>
            <person name="Andrzejewski T.M."/>
            <person name="Davidsen T.M."/>
            <person name="Wayne K.J."/>
            <person name="Tettelin H."/>
            <person name="Glass J.I."/>
            <person name="Rusch D."/>
            <person name="Podicherti R."/>
            <person name="Tsui H.-C.T."/>
            <person name="Winkler M.E."/>
        </authorList>
    </citation>
    <scope>NUCLEOTIDE SEQUENCE</scope>
</reference>
<gene>
    <name evidence="1" type="ORF">METZ01_LOCUS234374</name>
</gene>
<dbReference type="AlphaFoldDB" id="A0A382H2M8"/>
<proteinExistence type="predicted"/>
<dbReference type="EMBL" id="UINC01058821">
    <property type="protein sequence ID" value="SVB81520.1"/>
    <property type="molecule type" value="Genomic_DNA"/>
</dbReference>
<name>A0A382H2M8_9ZZZZ</name>
<accession>A0A382H2M8</accession>
<sequence length="68" mass="7977">MRDEHYEQVGQATMKMAGVEGVLEELARRDDYTNAELRSAMVRAAQDIHDARFQIKRNVYHEYAHLIK</sequence>
<protein>
    <submittedName>
        <fullName evidence="1">Uncharacterized protein</fullName>
    </submittedName>
</protein>